<evidence type="ECO:0000256" key="2">
    <source>
        <dbReference type="ARBA" id="ARBA00009704"/>
    </source>
</evidence>
<evidence type="ECO:0000259" key="9">
    <source>
        <dbReference type="SMART" id="SM01268"/>
    </source>
</evidence>
<feature type="region of interest" description="Disordered" evidence="7">
    <location>
        <begin position="597"/>
        <end position="616"/>
    </location>
</feature>
<proteinExistence type="inferred from homology"/>
<dbReference type="HOGENOM" id="CLU_008944_1_0_1"/>
<keyword evidence="11" id="KW-1185">Reference proteome</keyword>
<dbReference type="OrthoDB" id="5600360at2759"/>
<feature type="compositionally biased region" description="Low complexity" evidence="7">
    <location>
        <begin position="25"/>
        <end position="37"/>
    </location>
</feature>
<dbReference type="InterPro" id="IPR036358">
    <property type="entry name" value="BTD_sf"/>
</dbReference>
<dbReference type="GO" id="GO:0001228">
    <property type="term" value="F:DNA-binding transcription activator activity, RNA polymerase II-specific"/>
    <property type="evidence" value="ECO:0007669"/>
    <property type="project" value="InterPro"/>
</dbReference>
<dbReference type="InterPro" id="IPR014756">
    <property type="entry name" value="Ig_E-set"/>
</dbReference>
<feature type="region of interest" description="Disordered" evidence="7">
    <location>
        <begin position="63"/>
        <end position="291"/>
    </location>
</feature>
<dbReference type="SUPFAM" id="SSF110217">
    <property type="entry name" value="DNA-binding protein LAG-1 (CSL)"/>
    <property type="match status" value="1"/>
</dbReference>
<dbReference type="SUPFAM" id="SSF49417">
    <property type="entry name" value="p53-like transcription factors"/>
    <property type="match status" value="1"/>
</dbReference>
<keyword evidence="5" id="KW-0804">Transcription</keyword>
<dbReference type="Gene3D" id="2.60.40.10">
    <property type="entry name" value="Immunoglobulins"/>
    <property type="match status" value="1"/>
</dbReference>
<dbReference type="GO" id="GO:0005634">
    <property type="term" value="C:nucleus"/>
    <property type="evidence" value="ECO:0007669"/>
    <property type="project" value="UniProtKB-SubCell"/>
</dbReference>
<dbReference type="AlphaFoldDB" id="A0A0C3QIR7"/>
<feature type="compositionally biased region" description="Gly residues" evidence="7">
    <location>
        <begin position="221"/>
        <end position="230"/>
    </location>
</feature>
<feature type="compositionally biased region" description="Low complexity" evidence="7">
    <location>
        <begin position="748"/>
        <end position="762"/>
    </location>
</feature>
<evidence type="ECO:0000256" key="6">
    <source>
        <dbReference type="ARBA" id="ARBA00023242"/>
    </source>
</evidence>
<keyword evidence="6" id="KW-0539">Nucleus</keyword>
<keyword evidence="3" id="KW-0805">Transcription regulation</keyword>
<dbReference type="SUPFAM" id="SSF81296">
    <property type="entry name" value="E set domains"/>
    <property type="match status" value="1"/>
</dbReference>
<dbReference type="InterPro" id="IPR040159">
    <property type="entry name" value="CLS_fam"/>
</dbReference>
<dbReference type="InterPro" id="IPR013783">
    <property type="entry name" value="Ig-like_fold"/>
</dbReference>
<dbReference type="SMART" id="SM01268">
    <property type="entry name" value="BTD"/>
    <property type="match status" value="1"/>
</dbReference>
<dbReference type="Gene3D" id="2.60.40.1450">
    <property type="entry name" value="LAG1, DNA binding domain"/>
    <property type="match status" value="1"/>
</dbReference>
<feature type="compositionally biased region" description="Basic and acidic residues" evidence="7">
    <location>
        <begin position="7"/>
        <end position="16"/>
    </location>
</feature>
<reference evidence="10 11" key="1">
    <citation type="submission" date="2014-04" db="EMBL/GenBank/DDBJ databases">
        <authorList>
            <consortium name="DOE Joint Genome Institute"/>
            <person name="Kuo A."/>
            <person name="Girlanda M."/>
            <person name="Perotto S."/>
            <person name="Kohler A."/>
            <person name="Nagy L.G."/>
            <person name="Floudas D."/>
            <person name="Copeland A."/>
            <person name="Barry K.W."/>
            <person name="Cichocki N."/>
            <person name="Veneault-Fourrey C."/>
            <person name="LaButti K."/>
            <person name="Lindquist E.A."/>
            <person name="Lipzen A."/>
            <person name="Lundell T."/>
            <person name="Morin E."/>
            <person name="Murat C."/>
            <person name="Sun H."/>
            <person name="Tunlid A."/>
            <person name="Henrissat B."/>
            <person name="Grigoriev I.V."/>
            <person name="Hibbett D.S."/>
            <person name="Martin F."/>
            <person name="Nordberg H.P."/>
            <person name="Cantor M.N."/>
            <person name="Hua S.X."/>
        </authorList>
    </citation>
    <scope>NUCLEOTIDE SEQUENCE [LARGE SCALE GENOMIC DNA]</scope>
    <source>
        <strain evidence="10 11">MUT 4182</strain>
    </source>
</reference>
<dbReference type="STRING" id="1051891.A0A0C3QIR7"/>
<evidence type="ECO:0000256" key="3">
    <source>
        <dbReference type="ARBA" id="ARBA00023015"/>
    </source>
</evidence>
<organism evidence="10 11">
    <name type="scientific">Tulasnella calospora MUT 4182</name>
    <dbReference type="NCBI Taxonomy" id="1051891"/>
    <lineage>
        <taxon>Eukaryota</taxon>
        <taxon>Fungi</taxon>
        <taxon>Dikarya</taxon>
        <taxon>Basidiomycota</taxon>
        <taxon>Agaricomycotina</taxon>
        <taxon>Agaricomycetes</taxon>
        <taxon>Cantharellales</taxon>
        <taxon>Tulasnellaceae</taxon>
        <taxon>Tulasnella</taxon>
    </lineage>
</organism>
<evidence type="ECO:0000256" key="4">
    <source>
        <dbReference type="ARBA" id="ARBA00023125"/>
    </source>
</evidence>
<dbReference type="InterPro" id="IPR015350">
    <property type="entry name" value="Beta-trefoil_DNA-bd_dom"/>
</dbReference>
<feature type="compositionally biased region" description="Low complexity" evidence="7">
    <location>
        <begin position="244"/>
        <end position="260"/>
    </location>
</feature>
<dbReference type="Pfam" id="PF09270">
    <property type="entry name" value="BTD"/>
    <property type="match status" value="1"/>
</dbReference>
<dbReference type="Pfam" id="PF20144">
    <property type="entry name" value="TIG_SUH"/>
    <property type="match status" value="1"/>
</dbReference>
<feature type="domain" description="RBP-J/Cbf11/Cbf12 DNA binding" evidence="8">
    <location>
        <begin position="367"/>
        <end position="519"/>
    </location>
</feature>
<dbReference type="FunFam" id="2.60.40.1450:FF:000003">
    <property type="entry name" value="Related to J kappa-recombination signal binding protein"/>
    <property type="match status" value="1"/>
</dbReference>
<feature type="domain" description="Beta-trefoil DNA-binding" evidence="9">
    <location>
        <begin position="520"/>
        <end position="948"/>
    </location>
</feature>
<comment type="subcellular location">
    <subcellularLocation>
        <location evidence="1">Nucleus</location>
    </subcellularLocation>
</comment>
<feature type="compositionally biased region" description="Polar residues" evidence="7">
    <location>
        <begin position="117"/>
        <end position="132"/>
    </location>
</feature>
<evidence type="ECO:0000256" key="5">
    <source>
        <dbReference type="ARBA" id="ARBA00023163"/>
    </source>
</evidence>
<feature type="region of interest" description="Disordered" evidence="7">
    <location>
        <begin position="735"/>
        <end position="848"/>
    </location>
</feature>
<reference evidence="11" key="2">
    <citation type="submission" date="2015-01" db="EMBL/GenBank/DDBJ databases">
        <title>Evolutionary Origins and Diversification of the Mycorrhizal Mutualists.</title>
        <authorList>
            <consortium name="DOE Joint Genome Institute"/>
            <consortium name="Mycorrhizal Genomics Consortium"/>
            <person name="Kohler A."/>
            <person name="Kuo A."/>
            <person name="Nagy L.G."/>
            <person name="Floudas D."/>
            <person name="Copeland A."/>
            <person name="Barry K.W."/>
            <person name="Cichocki N."/>
            <person name="Veneault-Fourrey C."/>
            <person name="LaButti K."/>
            <person name="Lindquist E.A."/>
            <person name="Lipzen A."/>
            <person name="Lundell T."/>
            <person name="Morin E."/>
            <person name="Murat C."/>
            <person name="Riley R."/>
            <person name="Ohm R."/>
            <person name="Sun H."/>
            <person name="Tunlid A."/>
            <person name="Henrissat B."/>
            <person name="Grigoriev I.V."/>
            <person name="Hibbett D.S."/>
            <person name="Martin F."/>
        </authorList>
    </citation>
    <scope>NUCLEOTIDE SEQUENCE [LARGE SCALE GENOMIC DNA]</scope>
    <source>
        <strain evidence="11">MUT 4182</strain>
    </source>
</reference>
<dbReference type="SMART" id="SM01267">
    <property type="entry name" value="LAG1_DNAbind"/>
    <property type="match status" value="1"/>
</dbReference>
<dbReference type="PANTHER" id="PTHR10665">
    <property type="entry name" value="RECOMBINING BINDING PROTEIN SUPPRESSOR OF HAIRLESS"/>
    <property type="match status" value="1"/>
</dbReference>
<dbReference type="InterPro" id="IPR015351">
    <property type="entry name" value="RBP-J/Cbf11/Cbf12_DNA-bd"/>
</dbReference>
<dbReference type="InterPro" id="IPR038007">
    <property type="entry name" value="RBP-Jkappa_IPT"/>
</dbReference>
<evidence type="ECO:0000313" key="11">
    <source>
        <dbReference type="Proteomes" id="UP000054248"/>
    </source>
</evidence>
<name>A0A0C3QIR7_9AGAM</name>
<feature type="compositionally biased region" description="Polar residues" evidence="7">
    <location>
        <begin position="148"/>
        <end position="163"/>
    </location>
</feature>
<evidence type="ECO:0008006" key="12">
    <source>
        <dbReference type="Google" id="ProtNLM"/>
    </source>
</evidence>
<evidence type="ECO:0000259" key="8">
    <source>
        <dbReference type="SMART" id="SM01267"/>
    </source>
</evidence>
<dbReference type="Pfam" id="PF09271">
    <property type="entry name" value="LAG1-DNAbind"/>
    <property type="match status" value="1"/>
</dbReference>
<dbReference type="Proteomes" id="UP000054248">
    <property type="component" value="Unassembled WGS sequence"/>
</dbReference>
<evidence type="ECO:0000313" key="10">
    <source>
        <dbReference type="EMBL" id="KIO25904.1"/>
    </source>
</evidence>
<keyword evidence="4" id="KW-0238">DNA-binding</keyword>
<protein>
    <recommendedName>
        <fullName evidence="12">LAG1-DNAbind-domain-containing protein</fullName>
    </recommendedName>
</protein>
<feature type="compositionally biased region" description="Polar residues" evidence="7">
    <location>
        <begin position="707"/>
        <end position="722"/>
    </location>
</feature>
<dbReference type="GO" id="GO:0000978">
    <property type="term" value="F:RNA polymerase II cis-regulatory region sequence-specific DNA binding"/>
    <property type="evidence" value="ECO:0007669"/>
    <property type="project" value="InterPro"/>
</dbReference>
<feature type="region of interest" description="Disordered" evidence="7">
    <location>
        <begin position="706"/>
        <end position="725"/>
    </location>
</feature>
<feature type="region of interest" description="Disordered" evidence="7">
    <location>
        <begin position="1"/>
        <end position="51"/>
    </location>
</feature>
<dbReference type="EMBL" id="KN823033">
    <property type="protein sequence ID" value="KIO25904.1"/>
    <property type="molecule type" value="Genomic_DNA"/>
</dbReference>
<gene>
    <name evidence="10" type="ORF">M407DRAFT_243913</name>
</gene>
<evidence type="ECO:0000256" key="7">
    <source>
        <dbReference type="SAM" id="MobiDB-lite"/>
    </source>
</evidence>
<feature type="compositionally biased region" description="Pro residues" evidence="7">
    <location>
        <begin position="600"/>
        <end position="616"/>
    </location>
</feature>
<dbReference type="InterPro" id="IPR037095">
    <property type="entry name" value="RBP-J/Cbf11_DNA-bd_sf"/>
</dbReference>
<dbReference type="InterPro" id="IPR008967">
    <property type="entry name" value="p53-like_TF_DNA-bd_sf"/>
</dbReference>
<accession>A0A0C3QIR7</accession>
<feature type="compositionally biased region" description="Basic and acidic residues" evidence="7">
    <location>
        <begin position="735"/>
        <end position="747"/>
    </location>
</feature>
<feature type="compositionally biased region" description="Low complexity" evidence="7">
    <location>
        <begin position="275"/>
        <end position="286"/>
    </location>
</feature>
<evidence type="ECO:0000256" key="1">
    <source>
        <dbReference type="ARBA" id="ARBA00004123"/>
    </source>
</evidence>
<sequence length="1018" mass="107752">MTWHHPVSSDRQHDLQLDPYATTNPHHQQSAHPQQSPVTPHHPQHPGDWDIFASPVAFVDPINGLDVNGPPQHTPAVPAASSGNPMREPSYDLFSAAPNSFGPTTRFRSDSSASSSYNTNPAHPTASPTTGSYGDYLYGSGQPAGGVSSPSSAHSTRPPSASFTGGYPPTNAGPGTISPDAVGPPSFAELMVDRGSSAPSAGPEYSPYNAFAQPPHQQGLGAQGAPGAPGGTRFQMSPYDLASPPQQHQYIQPQQQQQRPGLPHNSRSMPAVYNGTASSATTTSGAMPTSPFSSGAFDPSATLAASAPLVKREDVPFNFATSSGAPGGVPFSTNPHQGDGNDLQSFIRPYLERYINSSNRAAAGECSVIVMSSKVAQKSYGTEKRFLCPPPTAVMIGNHWWHETRRGDLIPPKSVISISGEPSPLESLTEWSTPLGKNFDVSDPPAPSTTTYMGRCIGKQLFITDYDDRKKKVEALVRVVQPADEQEGEPERLLGVFPSKPIKVISKPSKKRQSAKNLELCINHGSTVSLFHRLRSQTVSTKYLCVSGSAAAYKGSDGQPLPGIDRSRQTAPPSFIAKTACWDSFVIYIVDVNKQTDPNAVPPPPPHPEYPSPPPNAIPYNTNGAHMYTPIYYNQTVVLQCLISGVVSPVLIIRKVDHGTIAVGGGLADGVKGVPNHYCAPGEVCGDPVSQLHKIALEVYEPAKAGSATTMDPNHPGTSGSFLSCMGERVNTYRPSEDRQWNGHHGGDSSSGTPSPSLPGSPIQSPISAGANGVPDYFGAMGGGSGASTPGMDYPVSSDGGRVRPSRQQKRSSLNLPATKGGSAKNRRRVNSASGSRDEEGGKKSTASSGALWSVNIGETAIWTVVGTDQVRYDFYIPPTLFNSAPSGYPLQSQSSSALASSPSALAQPITPAPSVVKYLPPERAQELPKCPSNSRASSMKVDQGAASKMLTLYGENFNKGDPVSVWFGSEPSPHTEVRCTEVINCLPPPSGPLSHYPRPIVLVRNDGVVFPTKVMYP</sequence>
<comment type="similarity">
    <text evidence="2">Belongs to the Su(H) family.</text>
</comment>